<gene>
    <name evidence="3" type="ORF">NCTC12871_00253</name>
</gene>
<dbReference type="Pfam" id="PF10973">
    <property type="entry name" value="DUF2799"/>
    <property type="match status" value="1"/>
</dbReference>
<keyword evidence="2" id="KW-0732">Signal</keyword>
<dbReference type="AlphaFoldDB" id="A0A448TSE0"/>
<protein>
    <submittedName>
        <fullName evidence="3">Protein of uncharacterized function (DUF2799)</fullName>
    </submittedName>
</protein>
<name>A0A448TSE0_9PAST</name>
<sequence>MKSHLKKVALCAIPFMLSACSFSSLSTMDCFSDNWKNIGYQDGLMGASKSKFNDYRDNCRSVGKVPNYRQWEEGRREGLKYFCTLDNIKRFGTYSYNSVCSRYKYGSSHHSSSLQRQIDHEQRKLRSYQDKMDRLRRKVDEGYYSPRQAHAEMEHLEKKIEYYEAKLDRHMREMS</sequence>
<feature type="coiled-coil region" evidence="1">
    <location>
        <begin position="111"/>
        <end position="173"/>
    </location>
</feature>
<dbReference type="KEGG" id="adp:NCTC12871_00253"/>
<reference evidence="3 4" key="1">
    <citation type="submission" date="2018-12" db="EMBL/GenBank/DDBJ databases">
        <authorList>
            <consortium name="Pathogen Informatics"/>
        </authorList>
    </citation>
    <scope>NUCLEOTIDE SEQUENCE [LARGE SCALE GENOMIC DNA]</scope>
    <source>
        <strain evidence="3 4">NCTC12871</strain>
    </source>
</reference>
<dbReference type="PROSITE" id="PS51257">
    <property type="entry name" value="PROKAR_LIPOPROTEIN"/>
    <property type="match status" value="1"/>
</dbReference>
<dbReference type="InterPro" id="IPR021242">
    <property type="entry name" value="DUF2799"/>
</dbReference>
<evidence type="ECO:0000313" key="3">
    <source>
        <dbReference type="EMBL" id="VEJ08836.1"/>
    </source>
</evidence>
<accession>A0A448TSE0</accession>
<organism evidence="3 4">
    <name type="scientific">Actinobacillus delphinicola</name>
    <dbReference type="NCBI Taxonomy" id="51161"/>
    <lineage>
        <taxon>Bacteria</taxon>
        <taxon>Pseudomonadati</taxon>
        <taxon>Pseudomonadota</taxon>
        <taxon>Gammaproteobacteria</taxon>
        <taxon>Pasteurellales</taxon>
        <taxon>Pasteurellaceae</taxon>
        <taxon>Actinobacillus</taxon>
    </lineage>
</organism>
<dbReference type="Proteomes" id="UP000279799">
    <property type="component" value="Chromosome"/>
</dbReference>
<keyword evidence="1" id="KW-0175">Coiled coil</keyword>
<evidence type="ECO:0000313" key="4">
    <source>
        <dbReference type="Proteomes" id="UP000279799"/>
    </source>
</evidence>
<keyword evidence="4" id="KW-1185">Reference proteome</keyword>
<dbReference type="OrthoDB" id="5917215at2"/>
<feature type="chain" id="PRO_5019441673" evidence="2">
    <location>
        <begin position="27"/>
        <end position="175"/>
    </location>
</feature>
<proteinExistence type="predicted"/>
<evidence type="ECO:0000256" key="2">
    <source>
        <dbReference type="SAM" id="SignalP"/>
    </source>
</evidence>
<dbReference type="EMBL" id="LR134510">
    <property type="protein sequence ID" value="VEJ08836.1"/>
    <property type="molecule type" value="Genomic_DNA"/>
</dbReference>
<feature type="signal peptide" evidence="2">
    <location>
        <begin position="1"/>
        <end position="26"/>
    </location>
</feature>
<evidence type="ECO:0000256" key="1">
    <source>
        <dbReference type="SAM" id="Coils"/>
    </source>
</evidence>